<comment type="catalytic activity">
    <reaction evidence="7 10 11">
        <text>4-methyl-5-(2-phosphooxyethyl)-thiazole + 4-amino-2-methyl-5-(diphosphooxymethyl)pyrimidine + H(+) = thiamine phosphate + diphosphate</text>
        <dbReference type="Rhea" id="RHEA:22328"/>
        <dbReference type="ChEBI" id="CHEBI:15378"/>
        <dbReference type="ChEBI" id="CHEBI:33019"/>
        <dbReference type="ChEBI" id="CHEBI:37575"/>
        <dbReference type="ChEBI" id="CHEBI:57841"/>
        <dbReference type="ChEBI" id="CHEBI:58296"/>
        <dbReference type="EC" id="2.5.1.3"/>
    </reaction>
</comment>
<name>A0A7X6DNM3_9BACT</name>
<evidence type="ECO:0000313" key="14">
    <source>
        <dbReference type="EMBL" id="NKE70429.1"/>
    </source>
</evidence>
<comment type="pathway">
    <text evidence="2 10 12">Cofactor biosynthesis; thiamine diphosphate biosynthesis; thiamine phosphate from 4-amino-2-methyl-5-diphosphomethylpyrimidine and 4-methyl-5-(2-phosphoethyl)-thiazole: step 1/1.</text>
</comment>
<feature type="binding site" evidence="10">
    <location>
        <begin position="186"/>
        <end position="187"/>
    </location>
    <ligand>
        <name>2-[(2R,5Z)-2-carboxy-4-methylthiazol-5(2H)-ylidene]ethyl phosphate</name>
        <dbReference type="ChEBI" id="CHEBI:62899"/>
    </ligand>
</feature>
<dbReference type="GO" id="GO:0009229">
    <property type="term" value="P:thiamine diphosphate biosynthetic process"/>
    <property type="evidence" value="ECO:0007669"/>
    <property type="project" value="UniProtKB-UniRule"/>
</dbReference>
<keyword evidence="15" id="KW-1185">Reference proteome</keyword>
<keyword evidence="3 10" id="KW-0808">Transferase</keyword>
<keyword evidence="4 10" id="KW-0479">Metal-binding</keyword>
<dbReference type="RefSeq" id="WP_168058677.1">
    <property type="nucleotide sequence ID" value="NZ_VTOW01000001.1"/>
</dbReference>
<evidence type="ECO:0000256" key="2">
    <source>
        <dbReference type="ARBA" id="ARBA00005165"/>
    </source>
</evidence>
<dbReference type="UniPathway" id="UPA00060">
    <property type="reaction ID" value="UER00141"/>
</dbReference>
<sequence length="212" mass="23196">MPSIDFKVYLISDRTKTLGRPLSQVIGEAGRAGIAAVQFREKDLTLREQFEFASEIRSAAKQHKMQFFVNDRVDLCLALDAEGVHLPSSGFPVTVAREILGGSKLIGVSCHSMEEVQRAEWEGADFALLGPVYDTPSKRAYGLPLGIDVFKKVRRSAAIPLFAIGGVDRSKLKEVIDAGADGVAVISAILSSPDVYRECRLLMDEMKRLQGV</sequence>
<dbReference type="InterPro" id="IPR013785">
    <property type="entry name" value="Aldolase_TIM"/>
</dbReference>
<feature type="binding site" evidence="10">
    <location>
        <begin position="38"/>
        <end position="42"/>
    </location>
    <ligand>
        <name>4-amino-2-methyl-5-(diphosphooxymethyl)pyrimidine</name>
        <dbReference type="ChEBI" id="CHEBI:57841"/>
    </ligand>
</feature>
<dbReference type="InterPro" id="IPR034291">
    <property type="entry name" value="TMP_synthase"/>
</dbReference>
<dbReference type="HAMAP" id="MF_00097">
    <property type="entry name" value="TMP_synthase"/>
    <property type="match status" value="1"/>
</dbReference>
<comment type="function">
    <text evidence="1 10">Condenses 4-methyl-5-(beta-hydroxyethyl)thiazole monophosphate (THZ-P) and 2-methyl-4-amino-5-hydroxymethyl pyrimidine pyrophosphate (HMP-PP) to form thiamine monophosphate (TMP).</text>
</comment>
<proteinExistence type="inferred from homology"/>
<dbReference type="Proteomes" id="UP000534783">
    <property type="component" value="Unassembled WGS sequence"/>
</dbReference>
<feature type="binding site" evidence="10">
    <location>
        <position position="166"/>
    </location>
    <ligand>
        <name>2-[(2R,5Z)-2-carboxy-4-methylthiazol-5(2H)-ylidene]ethyl phosphate</name>
        <dbReference type="ChEBI" id="CHEBI:62899"/>
    </ligand>
</feature>
<dbReference type="EC" id="2.5.1.3" evidence="10"/>
<evidence type="ECO:0000256" key="9">
    <source>
        <dbReference type="ARBA" id="ARBA00047883"/>
    </source>
</evidence>
<evidence type="ECO:0000256" key="7">
    <source>
        <dbReference type="ARBA" id="ARBA00047334"/>
    </source>
</evidence>
<dbReference type="GO" id="GO:0000287">
    <property type="term" value="F:magnesium ion binding"/>
    <property type="evidence" value="ECO:0007669"/>
    <property type="project" value="UniProtKB-UniRule"/>
</dbReference>
<evidence type="ECO:0000256" key="6">
    <source>
        <dbReference type="ARBA" id="ARBA00022977"/>
    </source>
</evidence>
<evidence type="ECO:0000256" key="8">
    <source>
        <dbReference type="ARBA" id="ARBA00047851"/>
    </source>
</evidence>
<dbReference type="SUPFAM" id="SSF51391">
    <property type="entry name" value="Thiamin phosphate synthase"/>
    <property type="match status" value="1"/>
</dbReference>
<dbReference type="AlphaFoldDB" id="A0A7X6DNM3"/>
<gene>
    <name evidence="10 14" type="primary">thiE</name>
    <name evidence="14" type="ORF">MNODULE_06715</name>
</gene>
<organism evidence="14 15">
    <name type="scientific">Candidatus Manganitrophus noduliformans</name>
    <dbReference type="NCBI Taxonomy" id="2606439"/>
    <lineage>
        <taxon>Bacteria</taxon>
        <taxon>Pseudomonadati</taxon>
        <taxon>Nitrospirota</taxon>
        <taxon>Nitrospiria</taxon>
        <taxon>Candidatus Troglogloeales</taxon>
        <taxon>Candidatus Manganitrophaceae</taxon>
        <taxon>Candidatus Manganitrophus</taxon>
    </lineage>
</organism>
<evidence type="ECO:0000256" key="10">
    <source>
        <dbReference type="HAMAP-Rule" id="MF_00097"/>
    </source>
</evidence>
<dbReference type="Pfam" id="PF02581">
    <property type="entry name" value="TMP-TENI"/>
    <property type="match status" value="1"/>
</dbReference>
<dbReference type="GO" id="GO:0009228">
    <property type="term" value="P:thiamine biosynthetic process"/>
    <property type="evidence" value="ECO:0007669"/>
    <property type="project" value="UniProtKB-KW"/>
</dbReference>
<reference evidence="14 15" key="1">
    <citation type="journal article" date="2020" name="Nature">
        <title>Bacterial chemolithoautotrophy via manganese oxidation.</title>
        <authorList>
            <person name="Yu H."/>
            <person name="Leadbetter J.R."/>
        </authorList>
    </citation>
    <scope>NUCLEOTIDE SEQUENCE [LARGE SCALE GENOMIC DNA]</scope>
    <source>
        <strain evidence="14 15">Mn-1</strain>
    </source>
</reference>
<feature type="domain" description="Thiamine phosphate synthase/TenI" evidence="13">
    <location>
        <begin position="8"/>
        <end position="189"/>
    </location>
</feature>
<comment type="catalytic activity">
    <reaction evidence="8 10 11">
        <text>2-(2-carboxy-4-methylthiazol-5-yl)ethyl phosphate + 4-amino-2-methyl-5-(diphosphooxymethyl)pyrimidine + 2 H(+) = thiamine phosphate + CO2 + diphosphate</text>
        <dbReference type="Rhea" id="RHEA:47848"/>
        <dbReference type="ChEBI" id="CHEBI:15378"/>
        <dbReference type="ChEBI" id="CHEBI:16526"/>
        <dbReference type="ChEBI" id="CHEBI:33019"/>
        <dbReference type="ChEBI" id="CHEBI:37575"/>
        <dbReference type="ChEBI" id="CHEBI:57841"/>
        <dbReference type="ChEBI" id="CHEBI:62890"/>
        <dbReference type="EC" id="2.5.1.3"/>
    </reaction>
</comment>
<evidence type="ECO:0000256" key="5">
    <source>
        <dbReference type="ARBA" id="ARBA00022842"/>
    </source>
</evidence>
<dbReference type="PANTHER" id="PTHR20857:SF15">
    <property type="entry name" value="THIAMINE-PHOSPHATE SYNTHASE"/>
    <property type="match status" value="1"/>
</dbReference>
<dbReference type="InterPro" id="IPR022998">
    <property type="entry name" value="ThiamineP_synth_TenI"/>
</dbReference>
<feature type="binding site" evidence="10">
    <location>
        <begin position="135"/>
        <end position="137"/>
    </location>
    <ligand>
        <name>2-[(2R,5Z)-2-carboxy-4-methylthiazol-5(2H)-ylidene]ethyl phosphate</name>
        <dbReference type="ChEBI" id="CHEBI:62899"/>
    </ligand>
</feature>
<evidence type="ECO:0000313" key="15">
    <source>
        <dbReference type="Proteomes" id="UP000534783"/>
    </source>
</evidence>
<comment type="caution">
    <text evidence="14">The sequence shown here is derived from an EMBL/GenBank/DDBJ whole genome shotgun (WGS) entry which is preliminary data.</text>
</comment>
<evidence type="ECO:0000256" key="4">
    <source>
        <dbReference type="ARBA" id="ARBA00022723"/>
    </source>
</evidence>
<dbReference type="EMBL" id="VTOW01000001">
    <property type="protein sequence ID" value="NKE70429.1"/>
    <property type="molecule type" value="Genomic_DNA"/>
</dbReference>
<feature type="binding site" evidence="10">
    <location>
        <position position="71"/>
    </location>
    <ligand>
        <name>Mg(2+)</name>
        <dbReference type="ChEBI" id="CHEBI:18420"/>
    </ligand>
</feature>
<dbReference type="InterPro" id="IPR036206">
    <property type="entry name" value="ThiamineP_synth_sf"/>
</dbReference>
<dbReference type="PANTHER" id="PTHR20857">
    <property type="entry name" value="THIAMINE-PHOSPHATE PYROPHOSPHORYLASE"/>
    <property type="match status" value="1"/>
</dbReference>
<dbReference type="GO" id="GO:0004789">
    <property type="term" value="F:thiamine-phosphate diphosphorylase activity"/>
    <property type="evidence" value="ECO:0007669"/>
    <property type="project" value="UniProtKB-UniRule"/>
</dbReference>
<evidence type="ECO:0000256" key="1">
    <source>
        <dbReference type="ARBA" id="ARBA00003814"/>
    </source>
</evidence>
<dbReference type="GO" id="GO:0005737">
    <property type="term" value="C:cytoplasm"/>
    <property type="evidence" value="ECO:0007669"/>
    <property type="project" value="TreeGrafter"/>
</dbReference>
<comment type="cofactor">
    <cofactor evidence="10">
        <name>Mg(2+)</name>
        <dbReference type="ChEBI" id="CHEBI:18420"/>
    </cofactor>
    <text evidence="10">Binds 1 Mg(2+) ion per subunit.</text>
</comment>
<dbReference type="Gene3D" id="3.20.20.70">
    <property type="entry name" value="Aldolase class I"/>
    <property type="match status" value="1"/>
</dbReference>
<comment type="similarity">
    <text evidence="10 11">Belongs to the thiamine-phosphate synthase family.</text>
</comment>
<evidence type="ECO:0000259" key="13">
    <source>
        <dbReference type="Pfam" id="PF02581"/>
    </source>
</evidence>
<feature type="binding site" evidence="10">
    <location>
        <position position="138"/>
    </location>
    <ligand>
        <name>4-amino-2-methyl-5-(diphosphooxymethyl)pyrimidine</name>
        <dbReference type="ChEBI" id="CHEBI:57841"/>
    </ligand>
</feature>
<dbReference type="FunFam" id="3.20.20.70:FF:000096">
    <property type="entry name" value="Thiamine-phosphate synthase"/>
    <property type="match status" value="1"/>
</dbReference>
<keyword evidence="5 10" id="KW-0460">Magnesium</keyword>
<comment type="catalytic activity">
    <reaction evidence="9 10 11">
        <text>2-[(2R,5Z)-2-carboxy-4-methylthiazol-5(2H)-ylidene]ethyl phosphate + 4-amino-2-methyl-5-(diphosphooxymethyl)pyrimidine + 2 H(+) = thiamine phosphate + CO2 + diphosphate</text>
        <dbReference type="Rhea" id="RHEA:47844"/>
        <dbReference type="ChEBI" id="CHEBI:15378"/>
        <dbReference type="ChEBI" id="CHEBI:16526"/>
        <dbReference type="ChEBI" id="CHEBI:33019"/>
        <dbReference type="ChEBI" id="CHEBI:37575"/>
        <dbReference type="ChEBI" id="CHEBI:57841"/>
        <dbReference type="ChEBI" id="CHEBI:62899"/>
        <dbReference type="EC" id="2.5.1.3"/>
    </reaction>
</comment>
<evidence type="ECO:0000256" key="3">
    <source>
        <dbReference type="ARBA" id="ARBA00022679"/>
    </source>
</evidence>
<feature type="binding site" evidence="10">
    <location>
        <position position="109"/>
    </location>
    <ligand>
        <name>4-amino-2-methyl-5-(diphosphooxymethyl)pyrimidine</name>
        <dbReference type="ChEBI" id="CHEBI:57841"/>
    </ligand>
</feature>
<evidence type="ECO:0000256" key="12">
    <source>
        <dbReference type="RuleBase" id="RU004253"/>
    </source>
</evidence>
<protein>
    <recommendedName>
        <fullName evidence="10">Thiamine-phosphate synthase</fullName>
        <shortName evidence="10">TP synthase</shortName>
        <shortName evidence="10">TPS</shortName>
        <ecNumber evidence="10">2.5.1.3</ecNumber>
    </recommendedName>
    <alternativeName>
        <fullName evidence="10">Thiamine-phosphate pyrophosphorylase</fullName>
        <shortName evidence="10">TMP pyrophosphorylase</shortName>
        <shortName evidence="10">TMP-PPase</shortName>
    </alternativeName>
</protein>
<dbReference type="NCBIfam" id="TIGR00693">
    <property type="entry name" value="thiE"/>
    <property type="match status" value="1"/>
</dbReference>
<accession>A0A7X6DNM3</accession>
<feature type="binding site" evidence="10">
    <location>
        <position position="70"/>
    </location>
    <ligand>
        <name>4-amino-2-methyl-5-(diphosphooxymethyl)pyrimidine</name>
        <dbReference type="ChEBI" id="CHEBI:57841"/>
    </ligand>
</feature>
<comment type="caution">
    <text evidence="10">Lacks conserved residue(s) required for the propagation of feature annotation.</text>
</comment>
<dbReference type="CDD" id="cd00564">
    <property type="entry name" value="TMP_TenI"/>
    <property type="match status" value="1"/>
</dbReference>
<keyword evidence="6 10" id="KW-0784">Thiamine biosynthesis</keyword>
<evidence type="ECO:0000256" key="11">
    <source>
        <dbReference type="RuleBase" id="RU003826"/>
    </source>
</evidence>